<dbReference type="CDD" id="cd00761">
    <property type="entry name" value="Glyco_tranf_GTA_type"/>
    <property type="match status" value="1"/>
</dbReference>
<dbReference type="PANTHER" id="PTHR43685:SF2">
    <property type="entry name" value="GLYCOSYLTRANSFERASE 2-LIKE DOMAIN-CONTAINING PROTEIN"/>
    <property type="match status" value="1"/>
</dbReference>
<name>A0A7K1T0J8_9SPHI</name>
<reference evidence="2 3" key="1">
    <citation type="submission" date="2019-12" db="EMBL/GenBank/DDBJ databases">
        <title>Mucilaginibacter sp. HMF7410 genome sequencing and assembly.</title>
        <authorList>
            <person name="Kang H."/>
            <person name="Cha I."/>
            <person name="Kim H."/>
            <person name="Joh K."/>
        </authorList>
    </citation>
    <scope>NUCLEOTIDE SEQUENCE [LARGE SCALE GENOMIC DNA]</scope>
    <source>
        <strain evidence="2 3">HMF7410</strain>
    </source>
</reference>
<dbReference type="Proteomes" id="UP000462014">
    <property type="component" value="Unassembled WGS sequence"/>
</dbReference>
<feature type="domain" description="Glycosyltransferase 2-like" evidence="1">
    <location>
        <begin position="11"/>
        <end position="137"/>
    </location>
</feature>
<evidence type="ECO:0000313" key="3">
    <source>
        <dbReference type="Proteomes" id="UP000462014"/>
    </source>
</evidence>
<dbReference type="AlphaFoldDB" id="A0A7K1T0J8"/>
<comment type="caution">
    <text evidence="2">The sequence shown here is derived from an EMBL/GenBank/DDBJ whole genome shotgun (WGS) entry which is preliminary data.</text>
</comment>
<keyword evidence="2" id="KW-0808">Transferase</keyword>
<keyword evidence="3" id="KW-1185">Reference proteome</keyword>
<accession>A0A7K1T0J8</accession>
<proteinExistence type="predicted"/>
<dbReference type="RefSeq" id="WP_157568903.1">
    <property type="nucleotide sequence ID" value="NZ_WPIK01000017.1"/>
</dbReference>
<dbReference type="Gene3D" id="3.90.550.10">
    <property type="entry name" value="Spore Coat Polysaccharide Biosynthesis Protein SpsA, Chain A"/>
    <property type="match status" value="1"/>
</dbReference>
<dbReference type="GO" id="GO:0016740">
    <property type="term" value="F:transferase activity"/>
    <property type="evidence" value="ECO:0007669"/>
    <property type="project" value="UniProtKB-KW"/>
</dbReference>
<dbReference type="Gene3D" id="3.40.50.2000">
    <property type="entry name" value="Glycogen Phosphorylase B"/>
    <property type="match status" value="1"/>
</dbReference>
<evidence type="ECO:0000259" key="1">
    <source>
        <dbReference type="Pfam" id="PF00535"/>
    </source>
</evidence>
<dbReference type="InterPro" id="IPR029044">
    <property type="entry name" value="Nucleotide-diphossugar_trans"/>
</dbReference>
<dbReference type="InterPro" id="IPR001173">
    <property type="entry name" value="Glyco_trans_2-like"/>
</dbReference>
<evidence type="ECO:0000313" key="2">
    <source>
        <dbReference type="EMBL" id="MVN23047.1"/>
    </source>
</evidence>
<dbReference type="Pfam" id="PF00535">
    <property type="entry name" value="Glycos_transf_2"/>
    <property type="match status" value="1"/>
</dbReference>
<dbReference type="PANTHER" id="PTHR43685">
    <property type="entry name" value="GLYCOSYLTRANSFERASE"/>
    <property type="match status" value="1"/>
</dbReference>
<protein>
    <submittedName>
        <fullName evidence="2">Glycosyltransferase</fullName>
    </submittedName>
</protein>
<dbReference type="EMBL" id="WPIK01000017">
    <property type="protein sequence ID" value="MVN23047.1"/>
    <property type="molecule type" value="Genomic_DNA"/>
</dbReference>
<sequence length="625" mass="72725">MSESDRKRSISVLMPVYNQASFINRAIESLILQSHTHWELIIINDGSTDDLQKIITPYLNHPQISYFEKEVNTGLGAALNLALEKAQHHLIAYLPADDIYYKNHLQSLLDKLEEKEENVLAFSGIRHHYNRTCTGKLEGFWLQLVQCLHKKTEDRWIERDELVTDDLGRMFWNKLAVKGAFAATEKVSCEWVDHPNQRYKIIQEPVGGINPYKLYYHVKQPLRYHTTVGNYIDEISYYEPFRQKRDDASFTGLKIVLVGELAYNAERIVAFEEQGHKLYGLWMRDPYWYNNVGPLPFGNVTDIPYENWQQTLAELKPDIIYGQLNWQAVPFAHEILMADTGIPFVWNFKEGPFICMEKGTWPQMMDLYTKSDGQIYTSPEMRDWFLQFLPKESAETALVLDGDLPKKDWFKTELSPLLSEKDGELHTVVPGRPIGLHPHTVVELAKQKIHVHFYGDFTHGQWKEWIIKTQKLAPGYLHIHPNVTQHNWVKEFSQYDAGWLHFFKSDNEGELMKANWDDLNYPARMATLAAAGLPMLQRDNSGHTVATQSIVKNLGLGLFFNDAAELALQLRDQEKMKQLRQTVWEKRMLFSFDYHVEELIAFFKKAIERKKLQVMDEAASTIFHT</sequence>
<organism evidence="2 3">
    <name type="scientific">Mucilaginibacter arboris</name>
    <dbReference type="NCBI Taxonomy" id="2682090"/>
    <lineage>
        <taxon>Bacteria</taxon>
        <taxon>Pseudomonadati</taxon>
        <taxon>Bacteroidota</taxon>
        <taxon>Sphingobacteriia</taxon>
        <taxon>Sphingobacteriales</taxon>
        <taxon>Sphingobacteriaceae</taxon>
        <taxon>Mucilaginibacter</taxon>
    </lineage>
</organism>
<dbReference type="InterPro" id="IPR050834">
    <property type="entry name" value="Glycosyltransf_2"/>
</dbReference>
<dbReference type="SUPFAM" id="SSF53448">
    <property type="entry name" value="Nucleotide-diphospho-sugar transferases"/>
    <property type="match status" value="1"/>
</dbReference>
<gene>
    <name evidence="2" type="ORF">GO621_16085</name>
</gene>